<dbReference type="EMBL" id="FUYB01000002">
    <property type="protein sequence ID" value="SKA70351.1"/>
    <property type="molecule type" value="Genomic_DNA"/>
</dbReference>
<comment type="function">
    <text evidence="7">Part of the tripartite ATP-independent periplasmic (TRAP) transport system.</text>
</comment>
<keyword evidence="5 8" id="KW-1133">Transmembrane helix</keyword>
<keyword evidence="3 7" id="KW-0997">Cell inner membrane</keyword>
<keyword evidence="7" id="KW-0813">Transport</keyword>
<feature type="transmembrane region" description="Helical" evidence="8">
    <location>
        <begin position="391"/>
        <end position="420"/>
    </location>
</feature>
<dbReference type="AlphaFoldDB" id="A0A1T4W0T6"/>
<dbReference type="RefSeq" id="WP_078921187.1">
    <property type="nucleotide sequence ID" value="NZ_FUYB01000002.1"/>
</dbReference>
<evidence type="ECO:0000256" key="3">
    <source>
        <dbReference type="ARBA" id="ARBA00022519"/>
    </source>
</evidence>
<feature type="transmembrane region" description="Helical" evidence="8">
    <location>
        <begin position="104"/>
        <end position="128"/>
    </location>
</feature>
<comment type="subcellular location">
    <subcellularLocation>
        <location evidence="1 7">Cell inner membrane</location>
        <topology evidence="1 7">Multi-pass membrane protein</topology>
    </subcellularLocation>
</comment>
<sequence length="463" mass="49429">MFSPEVIGILGLLVLFILLMLRMPVGISMVLVGIGGTFALSLAVKHVRFEPYIKQFKSLLWSTMANYDLSVVPLFVLMGYLASQSNLSRDLFRGLEAMMSKRRGGVAMAAIAACGGFGAVCGSSLATASTMGRVALPELKKLGYAPRLATGALAAGGTLGILIPPSVALVIYAIIVEASILQMFQAALIPGLMAVVGFILVIALQVRINPSLAPEPRPMPPEEKREAYRRLIPVLVIFGSIILGLGFGLFTPTPAASIGVFVIFVYGIFMRWRTGQGLSVAGMLQAFRDTAVTSAMIYMILFGAEVLKGFFTRAGLPSAMADWAATSSMDPWMILIAMLVLLIILGCFMESLAMILVVLPFFWPTLIALNGGDHVSAAEAAYGLDTDNLKIWFGILALIVVELGLITPPVGLNVFIIASLSEGTPMAETFKGVLPFLAAEFVRIGILLLIPALCLFLPHWLAG</sequence>
<feature type="transmembrane region" description="Helical" evidence="8">
    <location>
        <begin position="228"/>
        <end position="250"/>
    </location>
</feature>
<evidence type="ECO:0000256" key="7">
    <source>
        <dbReference type="RuleBase" id="RU369079"/>
    </source>
</evidence>
<dbReference type="Proteomes" id="UP000190460">
    <property type="component" value="Unassembled WGS sequence"/>
</dbReference>
<dbReference type="PANTHER" id="PTHR33362">
    <property type="entry name" value="SIALIC ACID TRAP TRANSPORTER PERMEASE PROTEIN SIAT-RELATED"/>
    <property type="match status" value="1"/>
</dbReference>
<dbReference type="STRING" id="92487.SAMN02745130_00710"/>
<feature type="transmembrane region" description="Helical" evidence="8">
    <location>
        <begin position="148"/>
        <end position="175"/>
    </location>
</feature>
<feature type="domain" description="TRAP C4-dicarboxylate transport system permease DctM subunit" evidence="9">
    <location>
        <begin position="12"/>
        <end position="452"/>
    </location>
</feature>
<feature type="transmembrane region" description="Helical" evidence="8">
    <location>
        <begin position="64"/>
        <end position="83"/>
    </location>
</feature>
<feature type="transmembrane region" description="Helical" evidence="8">
    <location>
        <begin position="187"/>
        <end position="208"/>
    </location>
</feature>
<dbReference type="InterPro" id="IPR010656">
    <property type="entry name" value="DctM"/>
</dbReference>
<gene>
    <name evidence="10" type="ORF">SAMN02745130_00710</name>
</gene>
<dbReference type="Pfam" id="PF06808">
    <property type="entry name" value="DctM"/>
    <property type="match status" value="1"/>
</dbReference>
<feature type="transmembrane region" description="Helical" evidence="8">
    <location>
        <begin position="292"/>
        <end position="311"/>
    </location>
</feature>
<evidence type="ECO:0000256" key="2">
    <source>
        <dbReference type="ARBA" id="ARBA00022475"/>
    </source>
</evidence>
<proteinExistence type="predicted"/>
<feature type="transmembrane region" description="Helical" evidence="8">
    <location>
        <begin position="332"/>
        <end position="363"/>
    </location>
</feature>
<protein>
    <submittedName>
        <fullName evidence="10">TRAP transporter, DctM subunit</fullName>
    </submittedName>
</protein>
<keyword evidence="6 8" id="KW-0472">Membrane</keyword>
<keyword evidence="2" id="KW-1003">Cell membrane</keyword>
<name>A0A1T4W0T6_9GAMM</name>
<evidence type="ECO:0000256" key="5">
    <source>
        <dbReference type="ARBA" id="ARBA00022989"/>
    </source>
</evidence>
<dbReference type="PIRSF" id="PIRSF006066">
    <property type="entry name" value="HI0050"/>
    <property type="match status" value="1"/>
</dbReference>
<evidence type="ECO:0000313" key="11">
    <source>
        <dbReference type="Proteomes" id="UP000190460"/>
    </source>
</evidence>
<feature type="transmembrane region" description="Helical" evidence="8">
    <location>
        <begin position="441"/>
        <end position="461"/>
    </location>
</feature>
<evidence type="ECO:0000256" key="8">
    <source>
        <dbReference type="SAM" id="Phobius"/>
    </source>
</evidence>
<dbReference type="InterPro" id="IPR004681">
    <property type="entry name" value="TRAP_DctM"/>
</dbReference>
<keyword evidence="4 8" id="KW-0812">Transmembrane</keyword>
<dbReference type="PANTHER" id="PTHR33362:SF5">
    <property type="entry name" value="C4-DICARBOXYLATE TRAP TRANSPORTER LARGE PERMEASE PROTEIN DCTM"/>
    <property type="match status" value="1"/>
</dbReference>
<reference evidence="10 11" key="1">
    <citation type="submission" date="2017-02" db="EMBL/GenBank/DDBJ databases">
        <authorList>
            <person name="Peterson S.W."/>
        </authorList>
    </citation>
    <scope>NUCLEOTIDE SEQUENCE [LARGE SCALE GENOMIC DNA]</scope>
    <source>
        <strain evidence="10 11">ATCC 49788</strain>
    </source>
</reference>
<dbReference type="GO" id="GO:0022857">
    <property type="term" value="F:transmembrane transporter activity"/>
    <property type="evidence" value="ECO:0007669"/>
    <property type="project" value="UniProtKB-UniRule"/>
</dbReference>
<feature type="transmembrane region" description="Helical" evidence="8">
    <location>
        <begin position="6"/>
        <end position="21"/>
    </location>
</feature>
<evidence type="ECO:0000256" key="1">
    <source>
        <dbReference type="ARBA" id="ARBA00004429"/>
    </source>
</evidence>
<organism evidence="10 11">
    <name type="scientific">Thiothrix eikelboomii</name>
    <dbReference type="NCBI Taxonomy" id="92487"/>
    <lineage>
        <taxon>Bacteria</taxon>
        <taxon>Pseudomonadati</taxon>
        <taxon>Pseudomonadota</taxon>
        <taxon>Gammaproteobacteria</taxon>
        <taxon>Thiotrichales</taxon>
        <taxon>Thiotrichaceae</taxon>
        <taxon>Thiothrix</taxon>
    </lineage>
</organism>
<evidence type="ECO:0000256" key="4">
    <source>
        <dbReference type="ARBA" id="ARBA00022692"/>
    </source>
</evidence>
<feature type="transmembrane region" description="Helical" evidence="8">
    <location>
        <begin position="255"/>
        <end position="272"/>
    </location>
</feature>
<evidence type="ECO:0000259" key="9">
    <source>
        <dbReference type="Pfam" id="PF06808"/>
    </source>
</evidence>
<dbReference type="OrthoDB" id="9796052at2"/>
<evidence type="ECO:0000313" key="10">
    <source>
        <dbReference type="EMBL" id="SKA70351.1"/>
    </source>
</evidence>
<dbReference type="GO" id="GO:0005886">
    <property type="term" value="C:plasma membrane"/>
    <property type="evidence" value="ECO:0007669"/>
    <property type="project" value="UniProtKB-SubCell"/>
</dbReference>
<evidence type="ECO:0000256" key="6">
    <source>
        <dbReference type="ARBA" id="ARBA00023136"/>
    </source>
</evidence>
<keyword evidence="11" id="KW-1185">Reference proteome</keyword>
<accession>A0A1T4W0T6</accession>